<keyword evidence="1" id="KW-0472">Membrane</keyword>
<name>A0A081BPP4_9BACT</name>
<evidence type="ECO:0000313" key="2">
    <source>
        <dbReference type="EMBL" id="GAK52360.1"/>
    </source>
</evidence>
<sequence length="58" mass="6783">MFDNLTGMFQIDILFPQFSLLLLKDTGLLGQFFIGLAQFFLLILKLFFRESEGARLFF</sequence>
<feature type="transmembrane region" description="Helical" evidence="1">
    <location>
        <begin position="28"/>
        <end position="48"/>
    </location>
</feature>
<organism evidence="2">
    <name type="scientific">Candidatus Moduliflexus flocculans</name>
    <dbReference type="NCBI Taxonomy" id="1499966"/>
    <lineage>
        <taxon>Bacteria</taxon>
        <taxon>Candidatus Moduliflexota</taxon>
        <taxon>Candidatus Moduliflexia</taxon>
        <taxon>Candidatus Moduliflexales</taxon>
        <taxon>Candidatus Moduliflexaceae</taxon>
    </lineage>
</organism>
<evidence type="ECO:0000256" key="1">
    <source>
        <dbReference type="SAM" id="Phobius"/>
    </source>
</evidence>
<keyword evidence="3" id="KW-1185">Reference proteome</keyword>
<gene>
    <name evidence="2" type="ORF">U14_03611</name>
</gene>
<protein>
    <submittedName>
        <fullName evidence="2">Uncharacterized protein</fullName>
    </submittedName>
</protein>
<evidence type="ECO:0000313" key="3">
    <source>
        <dbReference type="Proteomes" id="UP000030700"/>
    </source>
</evidence>
<accession>A0A081BPP4</accession>
<keyword evidence="1" id="KW-1133">Transmembrane helix</keyword>
<keyword evidence="1" id="KW-0812">Transmembrane</keyword>
<reference evidence="2" key="1">
    <citation type="journal article" date="2015" name="PeerJ">
        <title>First genomic representation of candidate bacterial phylum KSB3 points to enhanced environmental sensing as a trigger of wastewater bulking.</title>
        <authorList>
            <person name="Sekiguchi Y."/>
            <person name="Ohashi A."/>
            <person name="Parks D.H."/>
            <person name="Yamauchi T."/>
            <person name="Tyson G.W."/>
            <person name="Hugenholtz P."/>
        </authorList>
    </citation>
    <scope>NUCLEOTIDE SEQUENCE [LARGE SCALE GENOMIC DNA]</scope>
</reference>
<dbReference type="Proteomes" id="UP000030700">
    <property type="component" value="Unassembled WGS sequence"/>
</dbReference>
<dbReference type="EMBL" id="DF820458">
    <property type="protein sequence ID" value="GAK52360.1"/>
    <property type="molecule type" value="Genomic_DNA"/>
</dbReference>
<proteinExistence type="predicted"/>
<dbReference type="AlphaFoldDB" id="A0A081BPP4"/>
<dbReference type="HOGENOM" id="CLU_2970048_0_0_0"/>